<dbReference type="InterPro" id="IPR027413">
    <property type="entry name" value="GROEL-like_equatorial_sf"/>
</dbReference>
<dbReference type="GO" id="GO:0051082">
    <property type="term" value="F:unfolded protein binding"/>
    <property type="evidence" value="ECO:0000318"/>
    <property type="project" value="GO_Central"/>
</dbReference>
<dbReference type="InterPro" id="IPR027410">
    <property type="entry name" value="TCP-1-like_intermed_sf"/>
</dbReference>
<dbReference type="InterPro" id="IPR027409">
    <property type="entry name" value="GroEL-like_apical_dom_sf"/>
</dbReference>
<dbReference type="CDD" id="cd03335">
    <property type="entry name" value="TCP1_alpha"/>
    <property type="match status" value="1"/>
</dbReference>
<keyword evidence="4" id="KW-0963">Cytoplasm</keyword>
<dbReference type="Gene3D" id="1.10.560.10">
    <property type="entry name" value="GroEL-like equatorial domain"/>
    <property type="match status" value="1"/>
</dbReference>
<dbReference type="InterPro" id="IPR002423">
    <property type="entry name" value="Cpn60/GroEL/TCP-1"/>
</dbReference>
<dbReference type="PANTHER" id="PTHR11353">
    <property type="entry name" value="CHAPERONIN"/>
    <property type="match status" value="1"/>
</dbReference>
<dbReference type="AlphaFoldDB" id="A0A3B5ZUR3"/>
<dbReference type="OMA" id="IQFTTEA"/>
<dbReference type="GO" id="GO:0006457">
    <property type="term" value="P:protein folding"/>
    <property type="evidence" value="ECO:0000318"/>
    <property type="project" value="GO_Central"/>
</dbReference>
<comment type="subcellular location">
    <subcellularLocation>
        <location evidence="1">Cytoplasm</location>
    </subcellularLocation>
</comment>
<dbReference type="OrthoDB" id="10248520at2759"/>
<dbReference type="Gene3D" id="3.50.7.10">
    <property type="entry name" value="GroEL"/>
    <property type="match status" value="1"/>
</dbReference>
<evidence type="ECO:0000256" key="10">
    <source>
        <dbReference type="RuleBase" id="RU004187"/>
    </source>
</evidence>
<keyword evidence="7 10" id="KW-0143">Chaperone</keyword>
<accession>A0A3B5ZUR3</accession>
<dbReference type="GO" id="GO:0016887">
    <property type="term" value="F:ATP hydrolysis activity"/>
    <property type="evidence" value="ECO:0007669"/>
    <property type="project" value="InterPro"/>
</dbReference>
<keyword evidence="5 10" id="KW-0547">Nucleotide-binding</keyword>
<dbReference type="NCBIfam" id="TIGR02340">
    <property type="entry name" value="chap_CCT_alpha"/>
    <property type="match status" value="1"/>
</dbReference>
<dbReference type="PROSITE" id="PS00751">
    <property type="entry name" value="TCP1_2"/>
    <property type="match status" value="1"/>
</dbReference>
<keyword evidence="12" id="KW-1185">Reference proteome</keyword>
<evidence type="ECO:0000256" key="2">
    <source>
        <dbReference type="ARBA" id="ARBA00008020"/>
    </source>
</evidence>
<dbReference type="InterPro" id="IPR012715">
    <property type="entry name" value="Chap_CCT_alpha"/>
</dbReference>
<dbReference type="InterPro" id="IPR017998">
    <property type="entry name" value="Chaperone_TCP-1"/>
</dbReference>
<dbReference type="Proteomes" id="UP000019116">
    <property type="component" value="Chromosome 1D"/>
</dbReference>
<evidence type="ECO:0000256" key="7">
    <source>
        <dbReference type="ARBA" id="ARBA00023186"/>
    </source>
</evidence>
<evidence type="ECO:0000256" key="1">
    <source>
        <dbReference type="ARBA" id="ARBA00004496"/>
    </source>
</evidence>
<dbReference type="Gramene" id="TraesCS1D02G208500.1">
    <property type="protein sequence ID" value="TraesCS1D02G208500.1"/>
    <property type="gene ID" value="TraesCS1D02G208500"/>
</dbReference>
<evidence type="ECO:0000256" key="8">
    <source>
        <dbReference type="ARBA" id="ARBA00024677"/>
    </source>
</evidence>
<name>A0A3B5ZUR3_WHEAT</name>
<evidence type="ECO:0000256" key="9">
    <source>
        <dbReference type="ARBA" id="ARBA00030049"/>
    </source>
</evidence>
<protein>
    <recommendedName>
        <fullName evidence="3">T-complex protein 1 subunit alpha</fullName>
    </recommendedName>
    <alternativeName>
        <fullName evidence="9">CCT-alpha</fullName>
    </alternativeName>
</protein>
<dbReference type="SUPFAM" id="SSF52029">
    <property type="entry name" value="GroEL apical domain-like"/>
    <property type="match status" value="1"/>
</dbReference>
<dbReference type="FunFam" id="3.50.7.10:FF:000009">
    <property type="entry name" value="T-complex protein 1 subunit alpha"/>
    <property type="match status" value="1"/>
</dbReference>
<comment type="function">
    <text evidence="8">Molecular chaperone; assists the folding of proteins upon ATP hydrolysis. Known to play a role, in vitro, in the folding of actin and tubulin.</text>
</comment>
<dbReference type="NCBIfam" id="NF041083">
    <property type="entry name" value="thermosome_beta"/>
    <property type="match status" value="1"/>
</dbReference>
<dbReference type="EnsemblPlants" id="TraesCS1D02G208500.1">
    <property type="protein sequence ID" value="TraesCS1D02G208500.1"/>
    <property type="gene ID" value="TraesCS1D02G208500"/>
</dbReference>
<dbReference type="Gramene" id="TraesCS1D03G0525900.1">
    <property type="protein sequence ID" value="TraesCS1D03G0525900.1.CDS"/>
    <property type="gene ID" value="TraesCS1D03G0525900"/>
</dbReference>
<dbReference type="PRINTS" id="PR00304">
    <property type="entry name" value="TCOMPLEXTCP1"/>
</dbReference>
<evidence type="ECO:0000256" key="4">
    <source>
        <dbReference type="ARBA" id="ARBA00022490"/>
    </source>
</evidence>
<dbReference type="Gene3D" id="3.30.260.10">
    <property type="entry name" value="TCP-1-like chaperonin intermediate domain"/>
    <property type="match status" value="1"/>
</dbReference>
<evidence type="ECO:0000256" key="3">
    <source>
        <dbReference type="ARBA" id="ARBA00014424"/>
    </source>
</evidence>
<dbReference type="SUPFAM" id="SSF48592">
    <property type="entry name" value="GroEL equatorial domain-like"/>
    <property type="match status" value="1"/>
</dbReference>
<dbReference type="InterPro" id="IPR002194">
    <property type="entry name" value="Chaperonin_TCP-1_CS"/>
</dbReference>
<evidence type="ECO:0000313" key="12">
    <source>
        <dbReference type="Proteomes" id="UP000019116"/>
    </source>
</evidence>
<dbReference type="STRING" id="4565.A0A3B5ZUR3"/>
<dbReference type="Pfam" id="PF00118">
    <property type="entry name" value="Cpn60_TCP1"/>
    <property type="match status" value="1"/>
</dbReference>
<comment type="similarity">
    <text evidence="2 10">Belongs to the TCP-1 chaperonin family.</text>
</comment>
<evidence type="ECO:0000256" key="5">
    <source>
        <dbReference type="ARBA" id="ARBA00022741"/>
    </source>
</evidence>
<organism evidence="11">
    <name type="scientific">Triticum aestivum</name>
    <name type="common">Wheat</name>
    <dbReference type="NCBI Taxonomy" id="4565"/>
    <lineage>
        <taxon>Eukaryota</taxon>
        <taxon>Viridiplantae</taxon>
        <taxon>Streptophyta</taxon>
        <taxon>Embryophyta</taxon>
        <taxon>Tracheophyta</taxon>
        <taxon>Spermatophyta</taxon>
        <taxon>Magnoliopsida</taxon>
        <taxon>Liliopsida</taxon>
        <taxon>Poales</taxon>
        <taxon>Poaceae</taxon>
        <taxon>BOP clade</taxon>
        <taxon>Pooideae</taxon>
        <taxon>Triticodae</taxon>
        <taxon>Triticeae</taxon>
        <taxon>Triticinae</taxon>
        <taxon>Triticum</taxon>
    </lineage>
</organism>
<dbReference type="SMR" id="A0A3B5ZUR3"/>
<dbReference type="GO" id="GO:0005524">
    <property type="term" value="F:ATP binding"/>
    <property type="evidence" value="ECO:0007669"/>
    <property type="project" value="UniProtKB-KW"/>
</dbReference>
<dbReference type="GO" id="GO:0005832">
    <property type="term" value="C:chaperonin-containing T-complex"/>
    <property type="evidence" value="ECO:0000318"/>
    <property type="project" value="GO_Central"/>
</dbReference>
<evidence type="ECO:0000256" key="6">
    <source>
        <dbReference type="ARBA" id="ARBA00022840"/>
    </source>
</evidence>
<sequence length="498" mass="54395">MLVDDIGDVAITNDGATILRMLEVEHPAAKVLVELAELQDREVGDGTTSIVLIAAEMLKGANELMRNKIHPTSIISGYRLAMREACKYVEEKLSVKVDKLGKDSLVNCAKTSMSSKLIHSDSDFFANLVVEAVQAVKTTNAKGEVKYPIKSINILKAHGKSAKESYLLNGYALNTGRAAQGMPTKVMAAKIACLDFNLQKTKMQMGVQVLVSDTRELEKIRQRESDITKERIEKILKAGANVVLTIKGIDDMSLKYFVEAGAIAVRRVRKEDLRHVAKATGATMLSTFADMEGEETFDPSFLGHADEVVEERIADDDVILVKGTKNTSAVSIILRGANDYLDEIERSLHDALCIVKRTLESNMVVAGGGAVEAALSVYLENLATTLGSREQLAIAEFAESLLIIPKVLSVNAAKDATELVAKLRAYHHTAQTKADKQHYSSMGLDLVKGIVRNNLEYGVIEPAMSKVKIIQFTTEAAITTVRIDDMIKLTKEESGNEE</sequence>
<reference evidence="11" key="2">
    <citation type="submission" date="2018-10" db="UniProtKB">
        <authorList>
            <consortium name="EnsemblPlants"/>
        </authorList>
    </citation>
    <scope>IDENTIFICATION</scope>
</reference>
<reference evidence="11" key="1">
    <citation type="submission" date="2018-08" db="EMBL/GenBank/DDBJ databases">
        <authorList>
            <person name="Rossello M."/>
        </authorList>
    </citation>
    <scope>NUCLEOTIDE SEQUENCE [LARGE SCALE GENOMIC DNA]</scope>
    <source>
        <strain evidence="11">cv. Chinese Spring</strain>
    </source>
</reference>
<keyword evidence="6 10" id="KW-0067">ATP-binding</keyword>
<dbReference type="SUPFAM" id="SSF54849">
    <property type="entry name" value="GroEL-intermediate domain like"/>
    <property type="match status" value="1"/>
</dbReference>
<proteinExistence type="inferred from homology"/>
<dbReference type="InterPro" id="IPR053374">
    <property type="entry name" value="TCP-1_chaperonin"/>
</dbReference>
<dbReference type="PROSITE" id="PS00995">
    <property type="entry name" value="TCP1_3"/>
    <property type="match status" value="1"/>
</dbReference>
<evidence type="ECO:0000313" key="11">
    <source>
        <dbReference type="EnsemblPlants" id="TraesCS1D02G208500.1"/>
    </source>
</evidence>
<dbReference type="GO" id="GO:0140662">
    <property type="term" value="F:ATP-dependent protein folding chaperone"/>
    <property type="evidence" value="ECO:0007669"/>
    <property type="project" value="InterPro"/>
</dbReference>